<evidence type="ECO:0000259" key="1">
    <source>
        <dbReference type="Pfam" id="PF05099"/>
    </source>
</evidence>
<dbReference type="AlphaFoldDB" id="A0A1H9LZD6"/>
<organism evidence="2 3">
    <name type="scientific">Faunimonas pinastri</name>
    <dbReference type="NCBI Taxonomy" id="1855383"/>
    <lineage>
        <taxon>Bacteria</taxon>
        <taxon>Pseudomonadati</taxon>
        <taxon>Pseudomonadota</taxon>
        <taxon>Alphaproteobacteria</taxon>
        <taxon>Hyphomicrobiales</taxon>
        <taxon>Afifellaceae</taxon>
        <taxon>Faunimonas</taxon>
    </lineage>
</organism>
<reference evidence="2 3" key="1">
    <citation type="submission" date="2016-10" db="EMBL/GenBank/DDBJ databases">
        <authorList>
            <person name="de Groot N.N."/>
        </authorList>
    </citation>
    <scope>NUCLEOTIDE SEQUENCE [LARGE SCALE GENOMIC DNA]</scope>
    <source>
        <strain evidence="2 3">A52C2</strain>
    </source>
</reference>
<feature type="domain" description="Co-chaperone DjlA N-terminal" evidence="1">
    <location>
        <begin position="26"/>
        <end position="142"/>
    </location>
</feature>
<dbReference type="SUPFAM" id="SSF158682">
    <property type="entry name" value="TerB-like"/>
    <property type="match status" value="1"/>
</dbReference>
<dbReference type="InterPro" id="IPR007791">
    <property type="entry name" value="DjlA_N"/>
</dbReference>
<protein>
    <submittedName>
        <fullName evidence="2">Uncharacterized conserved protein, tellurite resistance protein B (TerB) family</fullName>
    </submittedName>
</protein>
<evidence type="ECO:0000313" key="2">
    <source>
        <dbReference type="EMBL" id="SER16760.1"/>
    </source>
</evidence>
<dbReference type="STRING" id="1855383.SAMN05216548_11276"/>
<sequence>MLAAIRDFLTSLSGPADRHFGEDDQRLALAALLVHAMSVDGKISEPERDKLRDILASQFRLSDEDLEALVADAVAAEGEAVDLYRFTSVLKRHFTQEQCRRVVEDLWEIVFADGVAHEFEENLVWRVAELLAVSREDRLAIKAKVAEKLLG</sequence>
<dbReference type="Gene3D" id="1.10.3680.10">
    <property type="entry name" value="TerB-like"/>
    <property type="match status" value="1"/>
</dbReference>
<evidence type="ECO:0000313" key="3">
    <source>
        <dbReference type="Proteomes" id="UP000199647"/>
    </source>
</evidence>
<keyword evidence="3" id="KW-1185">Reference proteome</keyword>
<dbReference type="OrthoDB" id="5402150at2"/>
<name>A0A1H9LZD6_9HYPH</name>
<dbReference type="Pfam" id="PF05099">
    <property type="entry name" value="TerB"/>
    <property type="match status" value="1"/>
</dbReference>
<dbReference type="InterPro" id="IPR029024">
    <property type="entry name" value="TerB-like"/>
</dbReference>
<dbReference type="Proteomes" id="UP000199647">
    <property type="component" value="Unassembled WGS sequence"/>
</dbReference>
<dbReference type="CDD" id="cd07313">
    <property type="entry name" value="terB_like_2"/>
    <property type="match status" value="1"/>
</dbReference>
<accession>A0A1H9LZD6</accession>
<gene>
    <name evidence="2" type="ORF">SAMN05216548_11276</name>
</gene>
<proteinExistence type="predicted"/>
<dbReference type="EMBL" id="FOFG01000012">
    <property type="protein sequence ID" value="SER16760.1"/>
    <property type="molecule type" value="Genomic_DNA"/>
</dbReference>